<dbReference type="EC" id="7.6.2.11" evidence="8"/>
<keyword evidence="4 8" id="KW-0547">Nucleotide-binding</keyword>
<dbReference type="PROSITE" id="PS50893">
    <property type="entry name" value="ABC_TRANSPORTER_2"/>
    <property type="match status" value="1"/>
</dbReference>
<evidence type="ECO:0000256" key="5">
    <source>
        <dbReference type="ARBA" id="ARBA00022840"/>
    </source>
</evidence>
<name>A0A502BLB2_9HYPH</name>
<dbReference type="InterPro" id="IPR013611">
    <property type="entry name" value="Transp-assoc_OB_typ2"/>
</dbReference>
<keyword evidence="11" id="KW-1185">Reference proteome</keyword>
<dbReference type="GO" id="GO:0043190">
    <property type="term" value="C:ATP-binding cassette (ABC) transporter complex"/>
    <property type="evidence" value="ECO:0007669"/>
    <property type="project" value="InterPro"/>
</dbReference>
<evidence type="ECO:0000256" key="7">
    <source>
        <dbReference type="ARBA" id="ARBA00023136"/>
    </source>
</evidence>
<evidence type="ECO:0000313" key="10">
    <source>
        <dbReference type="EMBL" id="TPF74740.1"/>
    </source>
</evidence>
<dbReference type="InterPro" id="IPR003593">
    <property type="entry name" value="AAA+_ATPase"/>
</dbReference>
<dbReference type="Gene3D" id="2.40.50.100">
    <property type="match status" value="1"/>
</dbReference>
<dbReference type="InterPro" id="IPR008995">
    <property type="entry name" value="Mo/tungstate-bd_C_term_dom"/>
</dbReference>
<dbReference type="InterPro" id="IPR050093">
    <property type="entry name" value="ABC_SmlMolc_Importer"/>
</dbReference>
<evidence type="ECO:0000256" key="1">
    <source>
        <dbReference type="ARBA" id="ARBA00004533"/>
    </source>
</evidence>
<comment type="caution">
    <text evidence="10">The sequence shown here is derived from an EMBL/GenBank/DDBJ whole genome shotgun (WGS) entry which is preliminary data.</text>
</comment>
<dbReference type="SUPFAM" id="SSF50331">
    <property type="entry name" value="MOP-like"/>
    <property type="match status" value="1"/>
</dbReference>
<dbReference type="SUPFAM" id="SSF52540">
    <property type="entry name" value="P-loop containing nucleoside triphosphate hydrolases"/>
    <property type="match status" value="1"/>
</dbReference>
<comment type="function">
    <text evidence="8">Part of the ABC transporter complex PotABCD involved in spermidine/putrescine import. Responsible for energy coupling to the transport system.</text>
</comment>
<keyword evidence="3 8" id="KW-1003">Cell membrane</keyword>
<dbReference type="PANTHER" id="PTHR42781">
    <property type="entry name" value="SPERMIDINE/PUTRESCINE IMPORT ATP-BINDING PROTEIN POTA"/>
    <property type="match status" value="1"/>
</dbReference>
<comment type="similarity">
    <text evidence="8">Belongs to the ABC transporter superfamily. Spermidine/putrescine importer (TC 3.A.1.11.1) family.</text>
</comment>
<dbReference type="GO" id="GO:0015847">
    <property type="term" value="P:putrescine transport"/>
    <property type="evidence" value="ECO:0007669"/>
    <property type="project" value="UniProtKB-ARBA"/>
</dbReference>
<organism evidence="10 11">
    <name type="scientific">Brucella gallinifaecis</name>
    <dbReference type="NCBI Taxonomy" id="215590"/>
    <lineage>
        <taxon>Bacteria</taxon>
        <taxon>Pseudomonadati</taxon>
        <taxon>Pseudomonadota</taxon>
        <taxon>Alphaproteobacteria</taxon>
        <taxon>Hyphomicrobiales</taxon>
        <taxon>Brucellaceae</taxon>
        <taxon>Brucella/Ochrobactrum group</taxon>
        <taxon>Brucella</taxon>
    </lineage>
</organism>
<dbReference type="InterPro" id="IPR027417">
    <property type="entry name" value="P-loop_NTPase"/>
</dbReference>
<evidence type="ECO:0000259" key="9">
    <source>
        <dbReference type="PROSITE" id="PS50893"/>
    </source>
</evidence>
<feature type="domain" description="ABC transporter" evidence="9">
    <location>
        <begin position="11"/>
        <end position="241"/>
    </location>
</feature>
<evidence type="ECO:0000256" key="2">
    <source>
        <dbReference type="ARBA" id="ARBA00022448"/>
    </source>
</evidence>
<dbReference type="InterPro" id="IPR003439">
    <property type="entry name" value="ABC_transporter-like_ATP-bd"/>
</dbReference>
<dbReference type="AlphaFoldDB" id="A0A502BLB2"/>
<keyword evidence="2 8" id="KW-0813">Transport</keyword>
<dbReference type="Gene3D" id="3.40.50.300">
    <property type="entry name" value="P-loop containing nucleotide triphosphate hydrolases"/>
    <property type="match status" value="1"/>
</dbReference>
<dbReference type="OrthoDB" id="9802264at2"/>
<dbReference type="Proteomes" id="UP000315388">
    <property type="component" value="Unassembled WGS sequence"/>
</dbReference>
<evidence type="ECO:0000313" key="11">
    <source>
        <dbReference type="Proteomes" id="UP000315388"/>
    </source>
</evidence>
<dbReference type="InterPro" id="IPR005893">
    <property type="entry name" value="PotA-like"/>
</dbReference>
<dbReference type="GO" id="GO:0016887">
    <property type="term" value="F:ATP hydrolysis activity"/>
    <property type="evidence" value="ECO:0007669"/>
    <property type="project" value="InterPro"/>
</dbReference>
<dbReference type="PROSITE" id="PS00211">
    <property type="entry name" value="ABC_TRANSPORTER_1"/>
    <property type="match status" value="1"/>
</dbReference>
<dbReference type="GO" id="GO:0015417">
    <property type="term" value="F:ABC-type polyamine transporter activity"/>
    <property type="evidence" value="ECO:0007669"/>
    <property type="project" value="UniProtKB-EC"/>
</dbReference>
<dbReference type="InterPro" id="IPR017871">
    <property type="entry name" value="ABC_transporter-like_CS"/>
</dbReference>
<comment type="subunit">
    <text evidence="8">The complex is composed of two ATP-binding proteins (PotA), two transmembrane proteins (PotB and PotC) and a solute-binding protein (PotD).</text>
</comment>
<dbReference type="Pfam" id="PF00005">
    <property type="entry name" value="ABC_tran"/>
    <property type="match status" value="1"/>
</dbReference>
<dbReference type="PANTHER" id="PTHR42781:SF6">
    <property type="entry name" value="SPERMIDINE_PUTRESCINE IMPORT ATP-BINDING PROTEIN POTA"/>
    <property type="match status" value="1"/>
</dbReference>
<evidence type="ECO:0000256" key="8">
    <source>
        <dbReference type="RuleBase" id="RU364083"/>
    </source>
</evidence>
<dbReference type="Gene3D" id="2.40.50.140">
    <property type="entry name" value="Nucleic acid-binding proteins"/>
    <property type="match status" value="1"/>
</dbReference>
<dbReference type="GO" id="GO:0005524">
    <property type="term" value="F:ATP binding"/>
    <property type="evidence" value="ECO:0007669"/>
    <property type="project" value="UniProtKB-KW"/>
</dbReference>
<protein>
    <recommendedName>
        <fullName evidence="8">Spermidine/putrescine import ATP-binding protein PotA</fullName>
        <ecNumber evidence="8">7.6.2.11</ecNumber>
    </recommendedName>
</protein>
<keyword evidence="7 8" id="KW-0472">Membrane</keyword>
<keyword evidence="5 8" id="KW-0067">ATP-binding</keyword>
<gene>
    <name evidence="8" type="primary">potA</name>
    <name evidence="10" type="ORF">FHY56_13270</name>
</gene>
<accession>A0A502BLB2</accession>
<dbReference type="SMART" id="SM00382">
    <property type="entry name" value="AAA"/>
    <property type="match status" value="1"/>
</dbReference>
<evidence type="ECO:0000256" key="6">
    <source>
        <dbReference type="ARBA" id="ARBA00022967"/>
    </source>
</evidence>
<evidence type="ECO:0000256" key="4">
    <source>
        <dbReference type="ARBA" id="ARBA00022741"/>
    </source>
</evidence>
<comment type="subcellular location">
    <subcellularLocation>
        <location evidence="1">Cell inner membrane</location>
    </subcellularLocation>
</comment>
<dbReference type="RefSeq" id="WP_140905727.1">
    <property type="nucleotide sequence ID" value="NZ_JBHTMD010000022.1"/>
</dbReference>
<keyword evidence="6 8" id="KW-1278">Translocase</keyword>
<dbReference type="NCBIfam" id="TIGR01187">
    <property type="entry name" value="potA"/>
    <property type="match status" value="1"/>
</dbReference>
<dbReference type="Pfam" id="PF08402">
    <property type="entry name" value="TOBE_2"/>
    <property type="match status" value="1"/>
</dbReference>
<reference evidence="10 11" key="1">
    <citation type="journal article" date="2003" name="Int. J. Syst. Evol. Microbiol.">
        <title>Towards a standardized format for the description of a novel species (of an established genus): Ochrobactrum gallinifaecis sp. nov.</title>
        <authorList>
            <person name="Kampfer P."/>
            <person name="Buczolits S."/>
            <person name="Albrecht A."/>
            <person name="Busse H.J."/>
            <person name="Stackebrandt E."/>
        </authorList>
    </citation>
    <scope>NUCLEOTIDE SEQUENCE [LARGE SCALE GENOMIC DNA]</scope>
    <source>
        <strain evidence="10 11">ISO 196</strain>
    </source>
</reference>
<proteinExistence type="inferred from homology"/>
<sequence>MLKATQPSVIATFRSVKKNYGAYIAISNLDLDVYNGEFLTLLGPSGSGKTTTLMMLAGFEKPNSGEIHINGEDVTRCAPYDRGMGVVFQSYALFPHMTVAENLAFPLAVRKIPKAERDRLVTRMLDLIQLPSVGDRKPQQLSGGQQQRVALARALVYEPRIVLMDEPLGALDKALRETMQMELKSLHARLGITFVYVTHDQDEALTMSDRIAVFNKGKIAQIAPPEVIYKRPSDRFVAGFVGEANLIDAEVLEIKTGRASVKTRDDAILSGIASGDLAVGKSAAIFSRPEEVQIVPASAAGLHGEVNSVIFHGDHLRIHITTDAGQVIHIKENSAGRNSRVKPGDRVALKFPEESCVIIP</sequence>
<dbReference type="EMBL" id="VEWJ01000009">
    <property type="protein sequence ID" value="TPF74740.1"/>
    <property type="molecule type" value="Genomic_DNA"/>
</dbReference>
<evidence type="ECO:0000256" key="3">
    <source>
        <dbReference type="ARBA" id="ARBA00022475"/>
    </source>
</evidence>
<dbReference type="FunFam" id="3.40.50.300:FF:000133">
    <property type="entry name" value="Spermidine/putrescine import ATP-binding protein PotA"/>
    <property type="match status" value="1"/>
</dbReference>
<comment type="catalytic activity">
    <reaction evidence="8">
        <text>ATP + H2O + polyamine-[polyamine-binding protein]Side 1 = ADP + phosphate + polyamineSide 2 + [polyamine-binding protein]Side 1.</text>
        <dbReference type="EC" id="7.6.2.11"/>
    </reaction>
</comment>
<dbReference type="InterPro" id="IPR012340">
    <property type="entry name" value="NA-bd_OB-fold"/>
</dbReference>